<dbReference type="AlphaFoldDB" id="A0A9N9H021"/>
<protein>
    <submittedName>
        <fullName evidence="1">457_t:CDS:1</fullName>
    </submittedName>
</protein>
<reference evidence="1" key="1">
    <citation type="submission" date="2021-06" db="EMBL/GenBank/DDBJ databases">
        <authorList>
            <person name="Kallberg Y."/>
            <person name="Tangrot J."/>
            <person name="Rosling A."/>
        </authorList>
    </citation>
    <scope>NUCLEOTIDE SEQUENCE</scope>
    <source>
        <strain evidence="1">AZ414A</strain>
    </source>
</reference>
<dbReference type="Proteomes" id="UP000789706">
    <property type="component" value="Unassembled WGS sequence"/>
</dbReference>
<organism evidence="1 2">
    <name type="scientific">Diversispora eburnea</name>
    <dbReference type="NCBI Taxonomy" id="1213867"/>
    <lineage>
        <taxon>Eukaryota</taxon>
        <taxon>Fungi</taxon>
        <taxon>Fungi incertae sedis</taxon>
        <taxon>Mucoromycota</taxon>
        <taxon>Glomeromycotina</taxon>
        <taxon>Glomeromycetes</taxon>
        <taxon>Diversisporales</taxon>
        <taxon>Diversisporaceae</taxon>
        <taxon>Diversispora</taxon>
    </lineage>
</organism>
<feature type="non-terminal residue" evidence="1">
    <location>
        <position position="1"/>
    </location>
</feature>
<dbReference type="EMBL" id="CAJVPK010004534">
    <property type="protein sequence ID" value="CAG8637411.1"/>
    <property type="molecule type" value="Genomic_DNA"/>
</dbReference>
<comment type="caution">
    <text evidence="1">The sequence shown here is derived from an EMBL/GenBank/DDBJ whole genome shotgun (WGS) entry which is preliminary data.</text>
</comment>
<gene>
    <name evidence="1" type="ORF">DEBURN_LOCUS11026</name>
</gene>
<keyword evidence="2" id="KW-1185">Reference proteome</keyword>
<proteinExistence type="predicted"/>
<name>A0A9N9H021_9GLOM</name>
<evidence type="ECO:0000313" key="1">
    <source>
        <dbReference type="EMBL" id="CAG8637411.1"/>
    </source>
</evidence>
<evidence type="ECO:0000313" key="2">
    <source>
        <dbReference type="Proteomes" id="UP000789706"/>
    </source>
</evidence>
<sequence>RFKIGSQMKSSYIVVSDIEWNYAENNSEFQTLISSNKGKMKPHENLDNQLNIIEEKYMKMNT</sequence>
<accession>A0A9N9H021</accession>